<feature type="transmembrane region" description="Helical" evidence="1">
    <location>
        <begin position="43"/>
        <end position="60"/>
    </location>
</feature>
<protein>
    <submittedName>
        <fullName evidence="2">Uncharacterized protein</fullName>
    </submittedName>
</protein>
<evidence type="ECO:0000256" key="1">
    <source>
        <dbReference type="SAM" id="Phobius"/>
    </source>
</evidence>
<name>A0AAV4ZZG2_9AGAM</name>
<proteinExistence type="predicted"/>
<evidence type="ECO:0000313" key="2">
    <source>
        <dbReference type="EMBL" id="GJJ06125.1"/>
    </source>
</evidence>
<keyword evidence="1" id="KW-0812">Transmembrane</keyword>
<comment type="caution">
    <text evidence="2">The sequence shown here is derived from an EMBL/GenBank/DDBJ whole genome shotgun (WGS) entry which is preliminary data.</text>
</comment>
<keyword evidence="1" id="KW-1133">Transmembrane helix</keyword>
<keyword evidence="3" id="KW-1185">Reference proteome</keyword>
<feature type="transmembrane region" description="Helical" evidence="1">
    <location>
        <begin position="12"/>
        <end position="31"/>
    </location>
</feature>
<gene>
    <name evidence="2" type="ORF">Clacol_000314</name>
</gene>
<accession>A0AAV4ZZG2</accession>
<dbReference type="AlphaFoldDB" id="A0AAV4ZZG2"/>
<evidence type="ECO:0000313" key="3">
    <source>
        <dbReference type="Proteomes" id="UP001050691"/>
    </source>
</evidence>
<keyword evidence="1" id="KW-0472">Membrane</keyword>
<dbReference type="EMBL" id="BPWL01000001">
    <property type="protein sequence ID" value="GJJ06125.1"/>
    <property type="molecule type" value="Genomic_DNA"/>
</dbReference>
<reference evidence="2" key="1">
    <citation type="submission" date="2021-10" db="EMBL/GenBank/DDBJ databases">
        <title>De novo Genome Assembly of Clathrus columnatus (Basidiomycota, Fungi) Using Illumina and Nanopore Sequence Data.</title>
        <authorList>
            <person name="Ogiso-Tanaka E."/>
            <person name="Itagaki H."/>
            <person name="Hosoya T."/>
            <person name="Hosaka K."/>
        </authorList>
    </citation>
    <scope>NUCLEOTIDE SEQUENCE</scope>
    <source>
        <strain evidence="2">MO-923</strain>
    </source>
</reference>
<sequence length="144" mass="15719">MRLIYHSAEIVVESGVLYLLAQLVLVVLFAMENPAYKVLGYPIIQIYGIAPTLIFCRVGMGISSERKFATTGGDIPSFRLHSRRTGGTGDTFMEEGSTTVGAVMNGSKDETTRKVNLSSDTQEDFELAFKANPSNEPMLTGQAY</sequence>
<organism evidence="2 3">
    <name type="scientific">Clathrus columnatus</name>
    <dbReference type="NCBI Taxonomy" id="1419009"/>
    <lineage>
        <taxon>Eukaryota</taxon>
        <taxon>Fungi</taxon>
        <taxon>Dikarya</taxon>
        <taxon>Basidiomycota</taxon>
        <taxon>Agaricomycotina</taxon>
        <taxon>Agaricomycetes</taxon>
        <taxon>Phallomycetidae</taxon>
        <taxon>Phallales</taxon>
        <taxon>Clathraceae</taxon>
        <taxon>Clathrus</taxon>
    </lineage>
</organism>
<dbReference type="Proteomes" id="UP001050691">
    <property type="component" value="Unassembled WGS sequence"/>
</dbReference>